<dbReference type="Proteomes" id="UP000286931">
    <property type="component" value="Unassembled WGS sequence"/>
</dbReference>
<proteinExistence type="predicted"/>
<dbReference type="RefSeq" id="WP_126639988.1">
    <property type="nucleotide sequence ID" value="NZ_BIFH01000026.1"/>
</dbReference>
<keyword evidence="1" id="KW-0472">Membrane</keyword>
<feature type="transmembrane region" description="Helical" evidence="1">
    <location>
        <begin position="7"/>
        <end position="25"/>
    </location>
</feature>
<evidence type="ECO:0000313" key="2">
    <source>
        <dbReference type="EMBL" id="GCD98055.1"/>
    </source>
</evidence>
<accession>A0A401YU29</accession>
<keyword evidence="1" id="KW-0812">Transmembrane</keyword>
<evidence type="ECO:0000256" key="1">
    <source>
        <dbReference type="SAM" id="Phobius"/>
    </source>
</evidence>
<comment type="caution">
    <text evidence="2">The sequence shown here is derived from an EMBL/GenBank/DDBJ whole genome shotgun (WGS) entry which is preliminary data.</text>
</comment>
<dbReference type="EMBL" id="BIFH01000026">
    <property type="protein sequence ID" value="GCD98055.1"/>
    <property type="molecule type" value="Genomic_DNA"/>
</dbReference>
<name>A0A401YU29_9ACTN</name>
<protein>
    <submittedName>
        <fullName evidence="2">Uncharacterized protein</fullName>
    </submittedName>
</protein>
<feature type="transmembrane region" description="Helical" evidence="1">
    <location>
        <begin position="45"/>
        <end position="66"/>
    </location>
</feature>
<gene>
    <name evidence="2" type="ORF">EHYA_05755</name>
</gene>
<keyword evidence="3" id="KW-1185">Reference proteome</keyword>
<organism evidence="2 3">
    <name type="scientific">Embleya hyalina</name>
    <dbReference type="NCBI Taxonomy" id="516124"/>
    <lineage>
        <taxon>Bacteria</taxon>
        <taxon>Bacillati</taxon>
        <taxon>Actinomycetota</taxon>
        <taxon>Actinomycetes</taxon>
        <taxon>Kitasatosporales</taxon>
        <taxon>Streptomycetaceae</taxon>
        <taxon>Embleya</taxon>
    </lineage>
</organism>
<dbReference type="AlphaFoldDB" id="A0A401YU29"/>
<sequence>MRKILDIFGLFLVLQGVGGIVHHFVGWFRAWGLLARAAFLHGYQLPAGFALIVLGFLVWVLGETLLPTEKERRKKASSKSAVADVLRQEDR</sequence>
<evidence type="ECO:0000313" key="3">
    <source>
        <dbReference type="Proteomes" id="UP000286931"/>
    </source>
</evidence>
<reference evidence="2 3" key="1">
    <citation type="submission" date="2018-12" db="EMBL/GenBank/DDBJ databases">
        <title>Draft genome sequence of Embleya hyalina NBRC 13850T.</title>
        <authorList>
            <person name="Komaki H."/>
            <person name="Hosoyama A."/>
            <person name="Kimura A."/>
            <person name="Ichikawa N."/>
            <person name="Tamura T."/>
        </authorList>
    </citation>
    <scope>NUCLEOTIDE SEQUENCE [LARGE SCALE GENOMIC DNA]</scope>
    <source>
        <strain evidence="2 3">NBRC 13850</strain>
    </source>
</reference>
<keyword evidence="1" id="KW-1133">Transmembrane helix</keyword>
<dbReference type="OrthoDB" id="4319383at2"/>